<protein>
    <submittedName>
        <fullName evidence="1">Uncharacterized protein</fullName>
    </submittedName>
</protein>
<accession>A0A6V7HF00</accession>
<dbReference type="AlphaFoldDB" id="A0A6V7HF00"/>
<dbReference type="Proteomes" id="UP000752696">
    <property type="component" value="Unassembled WGS sequence"/>
</dbReference>
<feature type="non-terminal residue" evidence="1">
    <location>
        <position position="1"/>
    </location>
</feature>
<dbReference type="EMBL" id="CAJDYZ010009912">
    <property type="protein sequence ID" value="CAD1477226.1"/>
    <property type="molecule type" value="Genomic_DNA"/>
</dbReference>
<gene>
    <name evidence="1" type="ORF">MHI_LOCUS717125</name>
</gene>
<evidence type="ECO:0000313" key="1">
    <source>
        <dbReference type="EMBL" id="CAD1477226.1"/>
    </source>
</evidence>
<comment type="caution">
    <text evidence="1">The sequence shown here is derived from an EMBL/GenBank/DDBJ whole genome shotgun (WGS) entry which is preliminary data.</text>
</comment>
<proteinExistence type="predicted"/>
<sequence>DGRSSDGNDNVTLSETKVNISNGTLKSKNCLLRVNFS</sequence>
<feature type="non-terminal residue" evidence="1">
    <location>
        <position position="37"/>
    </location>
</feature>
<reference evidence="1" key="1">
    <citation type="submission" date="2020-07" db="EMBL/GenBank/DDBJ databases">
        <authorList>
            <person name="Nazaruddin N."/>
        </authorList>
    </citation>
    <scope>NUCLEOTIDE SEQUENCE</scope>
</reference>
<name>A0A6V7HF00_9HYME</name>
<organism evidence="1 2">
    <name type="scientific">Heterotrigona itama</name>
    <dbReference type="NCBI Taxonomy" id="395501"/>
    <lineage>
        <taxon>Eukaryota</taxon>
        <taxon>Metazoa</taxon>
        <taxon>Ecdysozoa</taxon>
        <taxon>Arthropoda</taxon>
        <taxon>Hexapoda</taxon>
        <taxon>Insecta</taxon>
        <taxon>Pterygota</taxon>
        <taxon>Neoptera</taxon>
        <taxon>Endopterygota</taxon>
        <taxon>Hymenoptera</taxon>
        <taxon>Apocrita</taxon>
        <taxon>Aculeata</taxon>
        <taxon>Apoidea</taxon>
        <taxon>Anthophila</taxon>
        <taxon>Apidae</taxon>
        <taxon>Heterotrigona</taxon>
    </lineage>
</organism>
<evidence type="ECO:0000313" key="2">
    <source>
        <dbReference type="Proteomes" id="UP000752696"/>
    </source>
</evidence>
<keyword evidence="2" id="KW-1185">Reference proteome</keyword>